<accession>A0A1I0TRE0</accession>
<dbReference type="GO" id="GO:0006508">
    <property type="term" value="P:proteolysis"/>
    <property type="evidence" value="ECO:0007669"/>
    <property type="project" value="UniProtKB-KW"/>
</dbReference>
<dbReference type="InterPro" id="IPR018728">
    <property type="entry name" value="DUF2268"/>
</dbReference>
<proteinExistence type="predicted"/>
<dbReference type="AlphaFoldDB" id="A0A1I0TRE0"/>
<dbReference type="Proteomes" id="UP000198836">
    <property type="component" value="Unassembled WGS sequence"/>
</dbReference>
<dbReference type="GO" id="GO:0008233">
    <property type="term" value="F:peptidase activity"/>
    <property type="evidence" value="ECO:0007669"/>
    <property type="project" value="UniProtKB-KW"/>
</dbReference>
<protein>
    <submittedName>
        <fullName evidence="2">Predicted Zn-dependent protease</fullName>
    </submittedName>
</protein>
<evidence type="ECO:0000313" key="2">
    <source>
        <dbReference type="EMBL" id="SFA54364.1"/>
    </source>
</evidence>
<keyword evidence="3" id="KW-1185">Reference proteome</keyword>
<keyword evidence="2" id="KW-0645">Protease</keyword>
<evidence type="ECO:0000259" key="1">
    <source>
        <dbReference type="Pfam" id="PF10026"/>
    </source>
</evidence>
<dbReference type="EMBL" id="FOJM01000013">
    <property type="protein sequence ID" value="SFA54364.1"/>
    <property type="molecule type" value="Genomic_DNA"/>
</dbReference>
<keyword evidence="2" id="KW-0378">Hydrolase</keyword>
<feature type="domain" description="DUF2268" evidence="1">
    <location>
        <begin position="191"/>
        <end position="303"/>
    </location>
</feature>
<reference evidence="3" key="1">
    <citation type="submission" date="2016-10" db="EMBL/GenBank/DDBJ databases">
        <authorList>
            <person name="Varghese N."/>
            <person name="Submissions S."/>
        </authorList>
    </citation>
    <scope>NUCLEOTIDE SEQUENCE [LARGE SCALE GENOMIC DNA]</scope>
    <source>
        <strain evidence="3">DSM 18130</strain>
    </source>
</reference>
<dbReference type="STRING" id="332999.SAMN04488511_113111"/>
<dbReference type="Pfam" id="PF10026">
    <property type="entry name" value="DUF2268"/>
    <property type="match status" value="1"/>
</dbReference>
<organism evidence="2 3">
    <name type="scientific">Pedobacter suwonensis</name>
    <dbReference type="NCBI Taxonomy" id="332999"/>
    <lineage>
        <taxon>Bacteria</taxon>
        <taxon>Pseudomonadati</taxon>
        <taxon>Bacteroidota</taxon>
        <taxon>Sphingobacteriia</taxon>
        <taxon>Sphingobacteriales</taxon>
        <taxon>Sphingobacteriaceae</taxon>
        <taxon>Pedobacter</taxon>
    </lineage>
</organism>
<evidence type="ECO:0000313" key="3">
    <source>
        <dbReference type="Proteomes" id="UP000198836"/>
    </source>
</evidence>
<dbReference type="OrthoDB" id="6402335at2"/>
<name>A0A1I0TRE0_9SPHI</name>
<gene>
    <name evidence="2" type="ORF">SAMN04488511_113111</name>
</gene>
<sequence>MLDHLRPSILLLLLSLYFLKANSQDIHQRIITSDIKNFWTAYDKIKETSDSTLQVGYINDLFIKRGTDGLKSIMKARGYTAKSYVDAIHNYPLFWHSVRADTQRADEFADSISKEIDKLAGIYKKLKPARIYFTIGALRTNGTTLDGNVLIGSELALADAHTVSSEFPKALSHLKTFFSSNPIRSTVFLNVHEYVHTQQKSTIGYNLLSQCVIEGVAEFLAVTVTGKPSTTPAIQFGSQNFEKIRSVFAKQMFFEDSGFWLYSNSDNEFKMRDLGYYVGYEICKKYYQNAKDKNLAISEMIRLDYNNPSALHHFVDRSGYFEKPVSKFYRQYDKSRPTVTGIKEFKNGSKKVDSGLSQITIKFADKMDKRHRNFELGPLGETHILKIKEFKGFSADGYSASFDVVLKPNHKYQLMVGSGFRNENGIPLKPYLIEFTTAK</sequence>